<dbReference type="InterPro" id="IPR035985">
    <property type="entry name" value="Ubiquitin-activating_enz"/>
</dbReference>
<dbReference type="AlphaFoldDB" id="A0A7R9QXB4"/>
<dbReference type="OrthoDB" id="6501897at2759"/>
<evidence type="ECO:0000313" key="3">
    <source>
        <dbReference type="Proteomes" id="UP000728032"/>
    </source>
</evidence>
<accession>A0A7R9QXB4</accession>
<proteinExistence type="predicted"/>
<sequence length="158" mass="17588">MFDPNPHYSSRQSTRDRTLDQQCTVTRPGVSMLASALAVELMVSVLQHPLRGAAPALVVSGDYMDEVDSDAETALGLVPHQIRGFLSRFQQLMITSERFTKCSACSQAVIDAYNEMGFEFLFNAFNDSNYIESLTGLTQLHNETQLSDIWVLSDSDED</sequence>
<reference evidence="2" key="1">
    <citation type="submission" date="2020-11" db="EMBL/GenBank/DDBJ databases">
        <authorList>
            <person name="Tran Van P."/>
        </authorList>
    </citation>
    <scope>NUCLEOTIDE SEQUENCE</scope>
</reference>
<gene>
    <name evidence="2" type="ORF">ONB1V03_LOCUS16912</name>
</gene>
<organism evidence="2">
    <name type="scientific">Oppiella nova</name>
    <dbReference type="NCBI Taxonomy" id="334625"/>
    <lineage>
        <taxon>Eukaryota</taxon>
        <taxon>Metazoa</taxon>
        <taxon>Ecdysozoa</taxon>
        <taxon>Arthropoda</taxon>
        <taxon>Chelicerata</taxon>
        <taxon>Arachnida</taxon>
        <taxon>Acari</taxon>
        <taxon>Acariformes</taxon>
        <taxon>Sarcoptiformes</taxon>
        <taxon>Oribatida</taxon>
        <taxon>Brachypylina</taxon>
        <taxon>Oppioidea</taxon>
        <taxon>Oppiidae</taxon>
        <taxon>Oppiella</taxon>
    </lineage>
</organism>
<protein>
    <submittedName>
        <fullName evidence="2">Uncharacterized protein</fullName>
    </submittedName>
</protein>
<feature type="region of interest" description="Disordered" evidence="1">
    <location>
        <begin position="1"/>
        <end position="21"/>
    </location>
</feature>
<dbReference type="GO" id="GO:0008641">
    <property type="term" value="F:ubiquitin-like modifier activating enzyme activity"/>
    <property type="evidence" value="ECO:0007669"/>
    <property type="project" value="InterPro"/>
</dbReference>
<evidence type="ECO:0000256" key="1">
    <source>
        <dbReference type="SAM" id="MobiDB-lite"/>
    </source>
</evidence>
<dbReference type="Proteomes" id="UP000728032">
    <property type="component" value="Unassembled WGS sequence"/>
</dbReference>
<keyword evidence="3" id="KW-1185">Reference proteome</keyword>
<dbReference type="Gene3D" id="3.40.50.720">
    <property type="entry name" value="NAD(P)-binding Rossmann-like Domain"/>
    <property type="match status" value="1"/>
</dbReference>
<dbReference type="EMBL" id="OC934780">
    <property type="protein sequence ID" value="CAD7660342.1"/>
    <property type="molecule type" value="Genomic_DNA"/>
</dbReference>
<dbReference type="SUPFAM" id="SSF69572">
    <property type="entry name" value="Activating enzymes of the ubiquitin-like proteins"/>
    <property type="match status" value="1"/>
</dbReference>
<name>A0A7R9QXB4_9ACAR</name>
<evidence type="ECO:0000313" key="2">
    <source>
        <dbReference type="EMBL" id="CAD7660342.1"/>
    </source>
</evidence>
<dbReference type="EMBL" id="CAJPVJ010019955">
    <property type="protein sequence ID" value="CAG2177480.1"/>
    <property type="molecule type" value="Genomic_DNA"/>
</dbReference>